<feature type="compositionally biased region" description="Basic and acidic residues" evidence="1">
    <location>
        <begin position="609"/>
        <end position="639"/>
    </location>
</feature>
<dbReference type="InterPro" id="IPR027417">
    <property type="entry name" value="P-loop_NTPase"/>
</dbReference>
<name>A0A286UED1_9AGAM</name>
<keyword evidence="3" id="KW-1185">Reference proteome</keyword>
<dbReference type="SUPFAM" id="SSF52540">
    <property type="entry name" value="P-loop containing nucleoside triphosphate hydrolases"/>
    <property type="match status" value="1"/>
</dbReference>
<proteinExistence type="predicted"/>
<evidence type="ECO:0000313" key="3">
    <source>
        <dbReference type="Proteomes" id="UP000217199"/>
    </source>
</evidence>
<organism evidence="2 3">
    <name type="scientific">Pyrrhoderma noxium</name>
    <dbReference type="NCBI Taxonomy" id="2282107"/>
    <lineage>
        <taxon>Eukaryota</taxon>
        <taxon>Fungi</taxon>
        <taxon>Dikarya</taxon>
        <taxon>Basidiomycota</taxon>
        <taxon>Agaricomycotina</taxon>
        <taxon>Agaricomycetes</taxon>
        <taxon>Hymenochaetales</taxon>
        <taxon>Hymenochaetaceae</taxon>
        <taxon>Pyrrhoderma</taxon>
    </lineage>
</organism>
<feature type="region of interest" description="Disordered" evidence="1">
    <location>
        <begin position="587"/>
        <end position="649"/>
    </location>
</feature>
<accession>A0A286UED1</accession>
<feature type="compositionally biased region" description="Acidic residues" evidence="1">
    <location>
        <begin position="587"/>
        <end position="602"/>
    </location>
</feature>
<gene>
    <name evidence="2" type="ORF">PNOK_0643600</name>
</gene>
<protein>
    <submittedName>
        <fullName evidence="2">Prokaryote ATPase domain containing</fullName>
    </submittedName>
</protein>
<dbReference type="InParanoid" id="A0A286UED1"/>
<feature type="compositionally biased region" description="Basic and acidic residues" evidence="1">
    <location>
        <begin position="71"/>
        <end position="81"/>
    </location>
</feature>
<evidence type="ECO:0000313" key="2">
    <source>
        <dbReference type="EMBL" id="PAV17950.1"/>
    </source>
</evidence>
<feature type="region of interest" description="Disordered" evidence="1">
    <location>
        <begin position="441"/>
        <end position="460"/>
    </location>
</feature>
<feature type="region of interest" description="Disordered" evidence="1">
    <location>
        <begin position="71"/>
        <end position="93"/>
    </location>
</feature>
<reference evidence="2 3" key="1">
    <citation type="journal article" date="2017" name="Mol. Ecol.">
        <title>Comparative and population genomic landscape of Phellinus noxius: A hypervariable fungus causing root rot in trees.</title>
        <authorList>
            <person name="Chung C.L."/>
            <person name="Lee T.J."/>
            <person name="Akiba M."/>
            <person name="Lee H.H."/>
            <person name="Kuo T.H."/>
            <person name="Liu D."/>
            <person name="Ke H.M."/>
            <person name="Yokoi T."/>
            <person name="Roa M.B."/>
            <person name="Lu M.J."/>
            <person name="Chang Y.Y."/>
            <person name="Ann P.J."/>
            <person name="Tsai J.N."/>
            <person name="Chen C.Y."/>
            <person name="Tzean S.S."/>
            <person name="Ota Y."/>
            <person name="Hattori T."/>
            <person name="Sahashi N."/>
            <person name="Liou R.F."/>
            <person name="Kikuchi T."/>
            <person name="Tsai I.J."/>
        </authorList>
    </citation>
    <scope>NUCLEOTIDE SEQUENCE [LARGE SCALE GENOMIC DNA]</scope>
    <source>
        <strain evidence="2 3">FFPRI411160</strain>
    </source>
</reference>
<dbReference type="PANTHER" id="PTHR37096">
    <property type="entry name" value="YALI0E33429P"/>
    <property type="match status" value="1"/>
</dbReference>
<dbReference type="STRING" id="2282107.A0A286UED1"/>
<feature type="compositionally biased region" description="Basic and acidic residues" evidence="1">
    <location>
        <begin position="247"/>
        <end position="270"/>
    </location>
</feature>
<feature type="region of interest" description="Disordered" evidence="1">
    <location>
        <begin position="236"/>
        <end position="277"/>
    </location>
</feature>
<dbReference type="PANTHER" id="PTHR37096:SF1">
    <property type="entry name" value="AAA+ ATPASE DOMAIN-CONTAINING PROTEIN"/>
    <property type="match status" value="1"/>
</dbReference>
<dbReference type="InterPro" id="IPR051667">
    <property type="entry name" value="Archaeal_ATPase_domain"/>
</dbReference>
<dbReference type="EMBL" id="NBII01000006">
    <property type="protein sequence ID" value="PAV17950.1"/>
    <property type="molecule type" value="Genomic_DNA"/>
</dbReference>
<evidence type="ECO:0000256" key="1">
    <source>
        <dbReference type="SAM" id="MobiDB-lite"/>
    </source>
</evidence>
<dbReference type="OrthoDB" id="2150628at2759"/>
<dbReference type="Gene3D" id="3.40.50.300">
    <property type="entry name" value="P-loop containing nucleotide triphosphate hydrolases"/>
    <property type="match status" value="1"/>
</dbReference>
<dbReference type="Proteomes" id="UP000217199">
    <property type="component" value="Unassembled WGS sequence"/>
</dbReference>
<dbReference type="AlphaFoldDB" id="A0A286UED1"/>
<sequence length="649" mass="73584">MPRSRSSGLRFSSDSFAWIFRTNLPPRRGMPLPTVQSRNLFGLGEIIQVLASPGETLKSLAEARKSLEEARQEIKESKERSQLPTTHTFSPLPGFFERPAEIRTLTRIFEGPPSFTVLCGASSVGKTALLREVLSSSRYHVLHFDLRIAGFADLAGLYLSMNKQMEQYFNILSQTEEGYQEFEKEAWAFKHDRLNIERSIERGGSEIVKTSDVARLMELFQSALLHYWKFDPQKENGNDDAISSEGTRVEVTHQKQHSRDTERTAEKSPEPDACAPIGSEYTRRRMPVIFFDEAHKLPALIRSKEAMKCLLDSMLVLTKQDRLCHVVHATSDSFYQSWLRQLNIMQHCKIICIGDCSKAETRTYFEERLLPGIPESLRPNLNFEAIYDAFGGKLVHWADYVTDFINAGGDFSIERSSHFLQAHSLLNLQLLHASESELDALEKEKHGSRRSTAHFPTPPPAGFKIYTPLPSVGAPLNRFSTASTAPPSFKAMQLLDVMHKVSATGAGPGCIRYFALCRAIGVRAVDDMVRARVFELRWSEPVTVEGGGYDKVLKLERYEEDAPGPVVRPTTPIIAYAMRSVLREYEYEPAQEEEEEEGEEGDTAVGTGTDERIEKRMREREREEYDYRESSGMSDDKSDYMSLPDVDEY</sequence>
<comment type="caution">
    <text evidence="2">The sequence shown here is derived from an EMBL/GenBank/DDBJ whole genome shotgun (WGS) entry which is preliminary data.</text>
</comment>